<dbReference type="Proteomes" id="UP000471753">
    <property type="component" value="Unassembled WGS sequence"/>
</dbReference>
<evidence type="ECO:0000313" key="3">
    <source>
        <dbReference type="Proteomes" id="UP000471753"/>
    </source>
</evidence>
<proteinExistence type="predicted"/>
<name>A0A7K3UBU7_9HYPH</name>
<comment type="caution">
    <text evidence="2">The sequence shown here is derived from an EMBL/GenBank/DDBJ whole genome shotgun (WGS) entry which is preliminary data.</text>
</comment>
<protein>
    <submittedName>
        <fullName evidence="2">Uncharacterized protein</fullName>
    </submittedName>
</protein>
<feature type="transmembrane region" description="Helical" evidence="1">
    <location>
        <begin position="198"/>
        <end position="220"/>
    </location>
</feature>
<accession>A0A7K3UBU7</accession>
<gene>
    <name evidence="2" type="ORF">GR197_11270</name>
</gene>
<evidence type="ECO:0000256" key="1">
    <source>
        <dbReference type="SAM" id="Phobius"/>
    </source>
</evidence>
<dbReference type="RefSeq" id="WP_164009384.1">
    <property type="nucleotide sequence ID" value="NZ_WUFT01000006.1"/>
</dbReference>
<keyword evidence="1" id="KW-0472">Membrane</keyword>
<keyword evidence="1" id="KW-1133">Transmembrane helix</keyword>
<organism evidence="2 3">
    <name type="scientific">Rhizobium phaseoli</name>
    <dbReference type="NCBI Taxonomy" id="396"/>
    <lineage>
        <taxon>Bacteria</taxon>
        <taxon>Pseudomonadati</taxon>
        <taxon>Pseudomonadota</taxon>
        <taxon>Alphaproteobacteria</taxon>
        <taxon>Hyphomicrobiales</taxon>
        <taxon>Rhizobiaceae</taxon>
        <taxon>Rhizobium/Agrobacterium group</taxon>
        <taxon>Rhizobium</taxon>
    </lineage>
</organism>
<dbReference type="AlphaFoldDB" id="A0A7K3UBU7"/>
<dbReference type="Gene3D" id="1.10.3540.10">
    <property type="entry name" value="uncharacterized protein from magnetospirillum magneticum domain"/>
    <property type="match status" value="1"/>
</dbReference>
<sequence length="277" mass="30240">MEPTRELLARKRDLSWYGPTKKEDRLTAFGFRLIGGGAHQSKTLMHAEIGELLRAGVTEETDFRSRVLDENILGKATLSGRESVLRNLSSLYGLSTVPLLTRVFLRFAKNDSEGRQLLALLIALSRDPLLRDSAQTVADTAVGMPVQWPSFAARFDALHPGRFSEKMVRSLSQNCASTWTQTGHLEGKKKQRRKVHPSAAAAALAALIATVSGFSGPAILSSGWFRILDLNPDTAMDALRSAEAHGFARVRAAGDVIEISVKQQLATTLGIPELEHV</sequence>
<dbReference type="EMBL" id="WUFT01000006">
    <property type="protein sequence ID" value="NEJ71113.1"/>
    <property type="molecule type" value="Genomic_DNA"/>
</dbReference>
<dbReference type="InterPro" id="IPR023137">
    <property type="entry name" value="BrxA_sf"/>
</dbReference>
<evidence type="ECO:0000313" key="2">
    <source>
        <dbReference type="EMBL" id="NEJ71113.1"/>
    </source>
</evidence>
<keyword evidence="1" id="KW-0812">Transmembrane</keyword>
<reference evidence="2 3" key="1">
    <citation type="submission" date="2019-12" db="EMBL/GenBank/DDBJ databases">
        <title>Rhizobium genotypes associated with high levels of biological nitrogen fixation by grain legumes in a temperate-maritime cropping system.</title>
        <authorList>
            <person name="Maluk M."/>
            <person name="Francesc Ferrando Molina F."/>
            <person name="Lopez Del Egido L."/>
            <person name="Lafos M."/>
            <person name="Langarica-Fuentes A."/>
            <person name="Gebre Yohannes G."/>
            <person name="Young M.W."/>
            <person name="Martin P."/>
            <person name="Gantlett R."/>
            <person name="Kenicer G."/>
            <person name="Hawes C."/>
            <person name="Begg G.S."/>
            <person name="Quilliam R.S."/>
            <person name="Squire G.R."/>
            <person name="Poole P.S."/>
            <person name="Young P.W."/>
            <person name="Iannetta P.M."/>
            <person name="James E.K."/>
        </authorList>
    </citation>
    <scope>NUCLEOTIDE SEQUENCE [LARGE SCALE GENOMIC DNA]</scope>
    <source>
        <strain evidence="2 3">JHI366</strain>
    </source>
</reference>